<feature type="compositionally biased region" description="Polar residues" evidence="1">
    <location>
        <begin position="21"/>
        <end position="46"/>
    </location>
</feature>
<feature type="region of interest" description="Disordered" evidence="1">
    <location>
        <begin position="1"/>
        <end position="97"/>
    </location>
</feature>
<dbReference type="Proteomes" id="UP001316803">
    <property type="component" value="Unassembled WGS sequence"/>
</dbReference>
<dbReference type="EMBL" id="JAKLMC020000026">
    <property type="protein sequence ID" value="KAK5950491.1"/>
    <property type="molecule type" value="Genomic_DNA"/>
</dbReference>
<dbReference type="AlphaFoldDB" id="A0AAN8EN58"/>
<keyword evidence="3" id="KW-1185">Reference proteome</keyword>
<evidence type="ECO:0008006" key="4">
    <source>
        <dbReference type="Google" id="ProtNLM"/>
    </source>
</evidence>
<comment type="caution">
    <text evidence="2">The sequence shown here is derived from an EMBL/GenBank/DDBJ whole genome shotgun (WGS) entry which is preliminary data.</text>
</comment>
<reference evidence="2 3" key="1">
    <citation type="submission" date="2022-12" db="EMBL/GenBank/DDBJ databases">
        <title>Genomic features and morphological characterization of a novel Knufia sp. strain isolated from spacecraft assembly facility.</title>
        <authorList>
            <person name="Teixeira M."/>
            <person name="Chander A.M."/>
            <person name="Stajich J.E."/>
            <person name="Venkateswaran K."/>
        </authorList>
    </citation>
    <scope>NUCLEOTIDE SEQUENCE [LARGE SCALE GENOMIC DNA]</scope>
    <source>
        <strain evidence="2 3">FJI-L2-BK-P2</strain>
    </source>
</reference>
<protein>
    <recommendedName>
        <fullName evidence="4">Sialidase</fullName>
    </recommendedName>
</protein>
<gene>
    <name evidence="2" type="ORF">OHC33_008434</name>
</gene>
<accession>A0AAN8EN58</accession>
<organism evidence="2 3">
    <name type="scientific">Knufia fluminis</name>
    <dbReference type="NCBI Taxonomy" id="191047"/>
    <lineage>
        <taxon>Eukaryota</taxon>
        <taxon>Fungi</taxon>
        <taxon>Dikarya</taxon>
        <taxon>Ascomycota</taxon>
        <taxon>Pezizomycotina</taxon>
        <taxon>Eurotiomycetes</taxon>
        <taxon>Chaetothyriomycetidae</taxon>
        <taxon>Chaetothyriales</taxon>
        <taxon>Trichomeriaceae</taxon>
        <taxon>Knufia</taxon>
    </lineage>
</organism>
<name>A0AAN8EN58_9EURO</name>
<feature type="region of interest" description="Disordered" evidence="1">
    <location>
        <begin position="555"/>
        <end position="623"/>
    </location>
</feature>
<proteinExistence type="predicted"/>
<feature type="compositionally biased region" description="Polar residues" evidence="1">
    <location>
        <begin position="67"/>
        <end position="77"/>
    </location>
</feature>
<feature type="compositionally biased region" description="Basic and acidic residues" evidence="1">
    <location>
        <begin position="610"/>
        <end position="623"/>
    </location>
</feature>
<evidence type="ECO:0000256" key="1">
    <source>
        <dbReference type="SAM" id="MobiDB-lite"/>
    </source>
</evidence>
<feature type="compositionally biased region" description="Low complexity" evidence="1">
    <location>
        <begin position="86"/>
        <end position="97"/>
    </location>
</feature>
<feature type="compositionally biased region" description="Basic and acidic residues" evidence="1">
    <location>
        <begin position="557"/>
        <end position="600"/>
    </location>
</feature>
<evidence type="ECO:0000313" key="2">
    <source>
        <dbReference type="EMBL" id="KAK5950491.1"/>
    </source>
</evidence>
<evidence type="ECO:0000313" key="3">
    <source>
        <dbReference type="Proteomes" id="UP001316803"/>
    </source>
</evidence>
<sequence length="623" mass="68725">MSLTPYTFRPLTPPEADSAAGQRTNHMRNVSGASYFTNTSPESLRSTPDRTVYRQHGPTLLPKIRTQDNNLQPSAGQMSKGHKRSVSNVSNTSTYNNVRPPMYRCATEPVHDSISLMSPVSMASQSRASSVAAFISDASRGHSRAVSSSSVDDSMLNRYGYPTYRQLPVYVTQAQQAVTPPIYAQSYLPSQQLSFLDAPTINLEGSWDMPIDLDDISRPTSMSPPPSLEPSLMPAAPMMQEPASYSMQGGPVLAGTTSLMNYLTQPTQPVNLVRNLTYSTGRGLSSYFWWDVRNLRPWTSFSLDTMSSIPDLMTLLHFQHDNNTFPSLATQTTSAANPSSEGDLANLISKIHFPKVNAAAQVSLGQNAPFFYVAPQQPTAASTAAAAPAQAQPTFLANYPNENQFTIHGSPRGRVVGLSKSFDTFNTSMRHESPAQRVRYLKTLSQLQKCMRDHSCRYGFIITEIELVCVRVGSDKYGNPYFGYLEVADSIATKTSAKYGIDVAGNYTEDISMTAGLALYFLLMLAKKVALPGEWGSFMDVGGLGAMTRQRVLPSNDDLKNDALPHNEDGDIKDEEERKPDGRDKWMPEPQVGEKRDAKTARGWVWPSDPWHKREGGRRSRRG</sequence>